<dbReference type="Pfam" id="PF13412">
    <property type="entry name" value="HTH_24"/>
    <property type="match status" value="1"/>
</dbReference>
<sequence length="347" mass="39279">MAQNLDKQIEKTLKAYRASGVEEQVDYQKFYLYSIVTHSTAIEGSTVTEIENQLLFDEGIAAKGRSLTEQMMNVDLKDAYLYAFKLATDNPTYTPQLLQQLSALVMRRTGSEYSTIAGHFDSSKGEFRLCNVSAGIGGRSYLAYNKVSRAVDDFCSWLNEEIATADRENIVACYRLSFEAHFLLVTIHPWVDGNGRTTRLVMNMIQRQLGLIPSIVRKEDKGEYIQSLVDSRENDDSTIAQDVMLRHHIANINRRILQYQENDTVNAQSDTVNDTANANNDTVKGLKKSLQKVYTVILNNPEITHSEIMETLHISESTAKRATRDLKKLGYIAREGSDKTGRWVIMK</sequence>
<dbReference type="Pfam" id="PF02661">
    <property type="entry name" value="Fic"/>
    <property type="match status" value="1"/>
</dbReference>
<evidence type="ECO:0000256" key="3">
    <source>
        <dbReference type="ARBA" id="ARBA00022737"/>
    </source>
</evidence>
<evidence type="ECO:0000256" key="2">
    <source>
        <dbReference type="ARBA" id="ARBA00022692"/>
    </source>
</evidence>
<evidence type="ECO:0000256" key="9">
    <source>
        <dbReference type="PIRSR" id="PIRSR640198-1"/>
    </source>
</evidence>
<dbReference type="Gene3D" id="1.10.10.10">
    <property type="entry name" value="Winged helix-like DNA-binding domain superfamily/Winged helix DNA-binding domain"/>
    <property type="match status" value="1"/>
</dbReference>
<evidence type="ECO:0000256" key="8">
    <source>
        <dbReference type="ARBA" id="ARBA00023136"/>
    </source>
</evidence>
<organism evidence="14 15">
    <name type="scientific">Duncaniella muris</name>
    <dbReference type="NCBI Taxonomy" id="2094150"/>
    <lineage>
        <taxon>Bacteria</taxon>
        <taxon>Pseudomonadati</taxon>
        <taxon>Bacteroidota</taxon>
        <taxon>Bacteroidia</taxon>
        <taxon>Bacteroidales</taxon>
        <taxon>Muribaculaceae</taxon>
        <taxon>Duncaniella</taxon>
    </lineage>
</organism>
<proteinExistence type="predicted"/>
<gene>
    <name evidence="14" type="ORF">C5O23_09285</name>
</gene>
<evidence type="ECO:0000256" key="10">
    <source>
        <dbReference type="PIRSR" id="PIRSR640198-2"/>
    </source>
</evidence>
<feature type="site" description="Important for autoinhibition of adenylyltransferase activity" evidence="11">
    <location>
        <position position="43"/>
    </location>
</feature>
<dbReference type="InterPro" id="IPR036390">
    <property type="entry name" value="WH_DNA-bd_sf"/>
</dbReference>
<comment type="caution">
    <text evidence="14">The sequence shown here is derived from an EMBL/GenBank/DDBJ whole genome shotgun (WGS) entry which is preliminary data.</text>
</comment>
<evidence type="ECO:0000256" key="1">
    <source>
        <dbReference type="ARBA" id="ARBA00004167"/>
    </source>
</evidence>
<dbReference type="InterPro" id="IPR003812">
    <property type="entry name" value="Fido"/>
</dbReference>
<dbReference type="SUPFAM" id="SSF140931">
    <property type="entry name" value="Fic-like"/>
    <property type="match status" value="1"/>
</dbReference>
<dbReference type="GeneID" id="82526531"/>
<feature type="binding site" evidence="10">
    <location>
        <begin position="192"/>
        <end position="199"/>
    </location>
    <ligand>
        <name>ATP</name>
        <dbReference type="ChEBI" id="CHEBI:30616"/>
    </ligand>
</feature>
<dbReference type="InterPro" id="IPR036597">
    <property type="entry name" value="Fido-like_dom_sf"/>
</dbReference>
<evidence type="ECO:0000256" key="7">
    <source>
        <dbReference type="ARBA" id="ARBA00022989"/>
    </source>
</evidence>
<reference evidence="15" key="1">
    <citation type="submission" date="2018-02" db="EMBL/GenBank/DDBJ databases">
        <authorList>
            <person name="Clavel T."/>
            <person name="Strowig T."/>
        </authorList>
    </citation>
    <scope>NUCLEOTIDE SEQUENCE [LARGE SCALE GENOMIC DNA]</scope>
    <source>
        <strain evidence="15">DSM 103720</strain>
    </source>
</reference>
<protein>
    <submittedName>
        <fullName evidence="14">Fic family protein</fullName>
    </submittedName>
</protein>
<evidence type="ECO:0000313" key="15">
    <source>
        <dbReference type="Proteomes" id="UP000244905"/>
    </source>
</evidence>
<dbReference type="PANTHER" id="PTHR13504:SF34">
    <property type="entry name" value="PROTEIN ADENYLYLTRANSFERASE FICD"/>
    <property type="match status" value="1"/>
</dbReference>
<evidence type="ECO:0000256" key="12">
    <source>
        <dbReference type="PIRSR" id="PIRSR640198-4"/>
    </source>
</evidence>
<dbReference type="InterPro" id="IPR040198">
    <property type="entry name" value="Fido_containing"/>
</dbReference>
<dbReference type="RefSeq" id="WP_107032668.1">
    <property type="nucleotide sequence ID" value="NZ_PUEC01000020.1"/>
</dbReference>
<dbReference type="SUPFAM" id="SSF46785">
    <property type="entry name" value="Winged helix' DNA-binding domain"/>
    <property type="match status" value="1"/>
</dbReference>
<dbReference type="EMBL" id="PUEC01000020">
    <property type="protein sequence ID" value="PWB01548.1"/>
    <property type="molecule type" value="Genomic_DNA"/>
</dbReference>
<keyword evidence="6 10" id="KW-0067">ATP-binding</keyword>
<name>A0A2V1IM11_9BACT</name>
<dbReference type="AlphaFoldDB" id="A0A2V1IM11"/>
<feature type="glycosylation site" description="N-linked (GlcNAc...) asparagine" evidence="12">
    <location>
        <position position="90"/>
    </location>
</feature>
<keyword evidence="7" id="KW-1133">Transmembrane helix</keyword>
<dbReference type="GO" id="GO:0016020">
    <property type="term" value="C:membrane"/>
    <property type="evidence" value="ECO:0007669"/>
    <property type="project" value="UniProtKB-SubCell"/>
</dbReference>
<feature type="active site" evidence="9">
    <location>
        <position position="188"/>
    </location>
</feature>
<keyword evidence="2" id="KW-0812">Transmembrane</keyword>
<evidence type="ECO:0000256" key="4">
    <source>
        <dbReference type="ARBA" id="ARBA00022741"/>
    </source>
</evidence>
<keyword evidence="3" id="KW-0677">Repeat</keyword>
<dbReference type="PANTHER" id="PTHR13504">
    <property type="entry name" value="FIDO DOMAIN-CONTAINING PROTEIN DDB_G0283145"/>
    <property type="match status" value="1"/>
</dbReference>
<keyword evidence="8" id="KW-0472">Membrane</keyword>
<comment type="subcellular location">
    <subcellularLocation>
        <location evidence="1">Membrane</location>
        <topology evidence="1">Single-pass membrane protein</topology>
    </subcellularLocation>
</comment>
<keyword evidence="15" id="KW-1185">Reference proteome</keyword>
<dbReference type="InterPro" id="IPR036388">
    <property type="entry name" value="WH-like_DNA-bd_sf"/>
</dbReference>
<evidence type="ECO:0000313" key="14">
    <source>
        <dbReference type="EMBL" id="PWB01548.1"/>
    </source>
</evidence>
<dbReference type="GO" id="GO:0005524">
    <property type="term" value="F:ATP binding"/>
    <property type="evidence" value="ECO:0007669"/>
    <property type="project" value="UniProtKB-KW"/>
</dbReference>
<keyword evidence="5" id="KW-0802">TPR repeat</keyword>
<evidence type="ECO:0000256" key="5">
    <source>
        <dbReference type="ARBA" id="ARBA00022803"/>
    </source>
</evidence>
<evidence type="ECO:0000256" key="11">
    <source>
        <dbReference type="PIRSR" id="PIRSR640198-3"/>
    </source>
</evidence>
<dbReference type="Proteomes" id="UP000244905">
    <property type="component" value="Unassembled WGS sequence"/>
</dbReference>
<accession>A0A2V1IM11</accession>
<evidence type="ECO:0000259" key="13">
    <source>
        <dbReference type="PROSITE" id="PS51459"/>
    </source>
</evidence>
<feature type="domain" description="Fido" evidence="13">
    <location>
        <begin position="93"/>
        <end position="246"/>
    </location>
</feature>
<keyword evidence="4 10" id="KW-0547">Nucleotide-binding</keyword>
<dbReference type="Gene3D" id="1.10.3290.10">
    <property type="entry name" value="Fido-like domain"/>
    <property type="match status" value="1"/>
</dbReference>
<evidence type="ECO:0000256" key="6">
    <source>
        <dbReference type="ARBA" id="ARBA00022840"/>
    </source>
</evidence>
<dbReference type="PROSITE" id="PS51459">
    <property type="entry name" value="FIDO"/>
    <property type="match status" value="1"/>
</dbReference>